<keyword evidence="2" id="KW-0812">Transmembrane</keyword>
<comment type="caution">
    <text evidence="9">The sequence shown here is derived from an EMBL/GenBank/DDBJ whole genome shotgun (WGS) entry which is preliminary data.</text>
</comment>
<feature type="signal peptide" evidence="8">
    <location>
        <begin position="1"/>
        <end position="32"/>
    </location>
</feature>
<keyword evidence="6" id="KW-0675">Receptor</keyword>
<feature type="compositionally biased region" description="Low complexity" evidence="7">
    <location>
        <begin position="338"/>
        <end position="358"/>
    </location>
</feature>
<feature type="compositionally biased region" description="Polar residues" evidence="7">
    <location>
        <begin position="363"/>
        <end position="378"/>
    </location>
</feature>
<evidence type="ECO:0000256" key="8">
    <source>
        <dbReference type="SAM" id="SignalP"/>
    </source>
</evidence>
<name>A0AAD7SH26_9TELE</name>
<dbReference type="InterPro" id="IPR013783">
    <property type="entry name" value="Ig-like_fold"/>
</dbReference>
<dbReference type="SUPFAM" id="SSF49265">
    <property type="entry name" value="Fibronectin type III"/>
    <property type="match status" value="1"/>
</dbReference>
<organism evidence="9 10">
    <name type="scientific">Aldrovandia affinis</name>
    <dbReference type="NCBI Taxonomy" id="143900"/>
    <lineage>
        <taxon>Eukaryota</taxon>
        <taxon>Metazoa</taxon>
        <taxon>Chordata</taxon>
        <taxon>Craniata</taxon>
        <taxon>Vertebrata</taxon>
        <taxon>Euteleostomi</taxon>
        <taxon>Actinopterygii</taxon>
        <taxon>Neopterygii</taxon>
        <taxon>Teleostei</taxon>
        <taxon>Notacanthiformes</taxon>
        <taxon>Halosauridae</taxon>
        <taxon>Aldrovandia</taxon>
    </lineage>
</organism>
<keyword evidence="3 8" id="KW-0732">Signal</keyword>
<evidence type="ECO:0000256" key="2">
    <source>
        <dbReference type="ARBA" id="ARBA00022692"/>
    </source>
</evidence>
<dbReference type="InterPro" id="IPR036116">
    <property type="entry name" value="FN3_sf"/>
</dbReference>
<dbReference type="EMBL" id="JAINUG010000063">
    <property type="protein sequence ID" value="KAJ8402469.1"/>
    <property type="molecule type" value="Genomic_DNA"/>
</dbReference>
<dbReference type="PANTHER" id="PTHR23037:SF36">
    <property type="entry name" value="INTERLEUKIN 21 RECEPTOR, TANDEM DUPLICATE 1"/>
    <property type="match status" value="1"/>
</dbReference>
<evidence type="ECO:0000313" key="9">
    <source>
        <dbReference type="EMBL" id="KAJ8402469.1"/>
    </source>
</evidence>
<keyword evidence="10" id="KW-1185">Reference proteome</keyword>
<evidence type="ECO:0000256" key="4">
    <source>
        <dbReference type="ARBA" id="ARBA00022989"/>
    </source>
</evidence>
<evidence type="ECO:0000313" key="10">
    <source>
        <dbReference type="Proteomes" id="UP001221898"/>
    </source>
</evidence>
<evidence type="ECO:0000256" key="7">
    <source>
        <dbReference type="SAM" id="MobiDB-lite"/>
    </source>
</evidence>
<dbReference type="GO" id="GO:0009897">
    <property type="term" value="C:external side of plasma membrane"/>
    <property type="evidence" value="ECO:0007669"/>
    <property type="project" value="TreeGrafter"/>
</dbReference>
<dbReference type="AlphaFoldDB" id="A0AAD7SH26"/>
<keyword evidence="5" id="KW-0472">Membrane</keyword>
<proteinExistence type="predicted"/>
<keyword evidence="4" id="KW-1133">Transmembrane helix</keyword>
<dbReference type="Proteomes" id="UP001221898">
    <property type="component" value="Unassembled WGS sequence"/>
</dbReference>
<evidence type="ECO:0000256" key="5">
    <source>
        <dbReference type="ARBA" id="ARBA00023136"/>
    </source>
</evidence>
<feature type="chain" id="PRO_5042196023" description="Fibronectin type-III domain-containing protein" evidence="8">
    <location>
        <begin position="33"/>
        <end position="549"/>
    </location>
</feature>
<dbReference type="PANTHER" id="PTHR23037">
    <property type="entry name" value="CYTOKINE RECEPTOR"/>
    <property type="match status" value="1"/>
</dbReference>
<dbReference type="GO" id="GO:0004896">
    <property type="term" value="F:cytokine receptor activity"/>
    <property type="evidence" value="ECO:0007669"/>
    <property type="project" value="TreeGrafter"/>
</dbReference>
<comment type="subcellular location">
    <subcellularLocation>
        <location evidence="1">Membrane</location>
        <topology evidence="1">Single-pass membrane protein</topology>
    </subcellularLocation>
</comment>
<evidence type="ECO:0008006" key="11">
    <source>
        <dbReference type="Google" id="ProtNLM"/>
    </source>
</evidence>
<evidence type="ECO:0000256" key="1">
    <source>
        <dbReference type="ARBA" id="ARBA00004167"/>
    </source>
</evidence>
<evidence type="ECO:0000256" key="6">
    <source>
        <dbReference type="ARBA" id="ARBA00023170"/>
    </source>
</evidence>
<feature type="region of interest" description="Disordered" evidence="7">
    <location>
        <begin position="331"/>
        <end position="386"/>
    </location>
</feature>
<gene>
    <name evidence="9" type="ORF">AAFF_G00365520</name>
</gene>
<sequence length="549" mass="60694">MCSFSSVLTATRFQQAAFIYLVFCGLIQDTAGVCKVTCSTDFVSSLNCSCSVPGPGYSYSMEAECWDEFDHVNGSCTIKPPLQWCQMEPDNFEQIISTDTNCTARAKNTNGEQVAEPNDLTYLQLYQHIRPQPPSHVQLVENDGNYNISWEMVYTEDKNFYLHTNLMYRVRIRTTEEPLKEPVCFSIKEDTRYFVIPQSFLQKVRGYEADVQATVNPSRFQGYWSEWSPTRKWKIQNDNSKAKEPYLFLLLVSLPCALLIYCGRIQWLKNLHPWRYAPNPADFFKPLYHTYQGDFKKWVAPTFTFNEFDFLEKNMAVQVVNEKQAGGLEALCKGGNQGSSSRDSRGSMGMDGSSGLGLYPHTASRQSVLGESRQGTTHSADHISIDTVTVSGGDSISSGVSLDPYRDSQNRVAFPKCSLGEGSGHVAEDLAEVGGASGGDLAKKSSTGLSASPGSYNMEWQMFPGDNVLERISLDSFCSTEHSEDGYPRVGLDLDTVDSGFLESDCSSPVSSDFGGGKEPMDTAALGGAGNSHTNYVKQWVAYTSESGT</sequence>
<protein>
    <recommendedName>
        <fullName evidence="11">Fibronectin type-III domain-containing protein</fullName>
    </recommendedName>
</protein>
<feature type="region of interest" description="Disordered" evidence="7">
    <location>
        <begin position="508"/>
        <end position="529"/>
    </location>
</feature>
<accession>A0AAD7SH26</accession>
<dbReference type="Gene3D" id="2.60.40.10">
    <property type="entry name" value="Immunoglobulins"/>
    <property type="match status" value="1"/>
</dbReference>
<reference evidence="9" key="1">
    <citation type="journal article" date="2023" name="Science">
        <title>Genome structures resolve the early diversification of teleost fishes.</title>
        <authorList>
            <person name="Parey E."/>
            <person name="Louis A."/>
            <person name="Montfort J."/>
            <person name="Bouchez O."/>
            <person name="Roques C."/>
            <person name="Iampietro C."/>
            <person name="Lluch J."/>
            <person name="Castinel A."/>
            <person name="Donnadieu C."/>
            <person name="Desvignes T."/>
            <person name="Floi Bucao C."/>
            <person name="Jouanno E."/>
            <person name="Wen M."/>
            <person name="Mejri S."/>
            <person name="Dirks R."/>
            <person name="Jansen H."/>
            <person name="Henkel C."/>
            <person name="Chen W.J."/>
            <person name="Zahm M."/>
            <person name="Cabau C."/>
            <person name="Klopp C."/>
            <person name="Thompson A.W."/>
            <person name="Robinson-Rechavi M."/>
            <person name="Braasch I."/>
            <person name="Lecointre G."/>
            <person name="Bobe J."/>
            <person name="Postlethwait J.H."/>
            <person name="Berthelot C."/>
            <person name="Roest Crollius H."/>
            <person name="Guiguen Y."/>
        </authorList>
    </citation>
    <scope>NUCLEOTIDE SEQUENCE</scope>
    <source>
        <strain evidence="9">NC1722</strain>
    </source>
</reference>
<evidence type="ECO:0000256" key="3">
    <source>
        <dbReference type="ARBA" id="ARBA00022729"/>
    </source>
</evidence>